<dbReference type="KEGG" id="vg:5469550"/>
<sequence length="249" mass="28581">MAFHFIAIVSHYAEGKRIGWHYADEEKLDKKIIHEFLAQVKKKCGDVQLGIHKLSTDSVSWDSVVQRDAFFKDVIITSDIETFIELVSQDQELTAYDVAKFILSVIPSSHLKLQKLLYFAYAEFLLRTGEKLFREPILAFKYGPVVESVFHKYKVHGSSIIDYKEDETVCIYPEELAVTPSFMKIASSEHGLIALDCLIDVFEKYGHLSAQELVYKTHRPGGPWDRVYKPGKNAVITDDLILQYHHVIQ</sequence>
<reference evidence="2" key="1">
    <citation type="submission" date="2008-06" db="EMBL/GenBank/DDBJ databases">
        <title>A novel thermophilic bacteriophage bv1 isolated from a hot spring.</title>
        <authorList>
            <person name="Liu B."/>
            <person name="Zhang X."/>
        </authorList>
    </citation>
    <scope>NUCLEOTIDE SEQUENCE [LARGE SCALE GENOMIC DNA]</scope>
</reference>
<dbReference type="RefSeq" id="YP_001425596.1">
    <property type="nucleotide sequence ID" value="NC_009737.2"/>
</dbReference>
<accession>A6XMI9</accession>
<dbReference type="Pfam" id="PF13274">
    <property type="entry name" value="SocA_Panacea"/>
    <property type="match status" value="1"/>
</dbReference>
<proteinExistence type="predicted"/>
<dbReference type="InterPro" id="IPR025272">
    <property type="entry name" value="SocA_Panacea"/>
</dbReference>
<dbReference type="EMBL" id="DQ840344">
    <property type="protein sequence ID" value="ABJ09612.1"/>
    <property type="molecule type" value="Genomic_DNA"/>
</dbReference>
<dbReference type="GeneID" id="5469550"/>
<keyword evidence="3" id="KW-1185">Reference proteome</keyword>
<evidence type="ECO:0000313" key="2">
    <source>
        <dbReference type="EMBL" id="ABJ09612.1"/>
    </source>
</evidence>
<feature type="domain" description="Antitoxin SocA-like Panacea" evidence="1">
    <location>
        <begin position="113"/>
        <end position="224"/>
    </location>
</feature>
<protein>
    <submittedName>
        <fullName evidence="2">GepA</fullName>
    </submittedName>
</protein>
<name>A6XMI9_9CAUD</name>
<organism evidence="2 3">
    <name type="scientific">Bacillus phage 1</name>
    <dbReference type="NCBI Taxonomy" id="2785079"/>
    <lineage>
        <taxon>Viruses</taxon>
        <taxon>Duplodnaviria</taxon>
        <taxon>Heunggongvirae</taxon>
        <taxon>Uroviricota</taxon>
        <taxon>Caudoviricetes</taxon>
        <taxon>Svunavirus</taxon>
        <taxon>Svunavirus sv1</taxon>
    </lineage>
</organism>
<dbReference type="Proteomes" id="UP000002299">
    <property type="component" value="Segment"/>
</dbReference>
<evidence type="ECO:0000313" key="3">
    <source>
        <dbReference type="Proteomes" id="UP000002299"/>
    </source>
</evidence>
<evidence type="ECO:0000259" key="1">
    <source>
        <dbReference type="Pfam" id="PF13274"/>
    </source>
</evidence>